<dbReference type="PANTHER" id="PTHR43096:SF10">
    <property type="entry name" value="CHAPERONE PROTEIN DNAJ A6, CHLOROPLASTIC"/>
    <property type="match status" value="1"/>
</dbReference>
<keyword evidence="7 11" id="KW-0346">Stress response</keyword>
<comment type="subunit">
    <text evidence="11">Homodimer.</text>
</comment>
<dbReference type="SUPFAM" id="SSF46565">
    <property type="entry name" value="Chaperone J-domain"/>
    <property type="match status" value="1"/>
</dbReference>
<feature type="domain" description="CR-type" evidence="14">
    <location>
        <begin position="143"/>
        <end position="225"/>
    </location>
</feature>
<sequence length="379" mass="41495">MAKRDYYEVLGVNKSASKDEIRSAYRKLAKKYHPDINHDPDAPKMFEEVQEAYDVLSDDAKRRQYDQFGMAAFEQGASMGGAGNPFGEGFSSAGFGDINLNDIFSSFFGGGARRQSRRASREPSKGENKFTRVRIDFMDAVHGTQIKLNVSYDEPCGHCHGTGAENPGDVDTCPQCGGSGVELTQQRTIFGVMQSQSVCSRCGGSGRIVRNKCHECGGAGYKHVRRDIPVNVPPGINSGQQIRVAGKGERGVNGGPNGDLYVEVLVAEHPYFRRDGNDIHLEVPLSFVDCALGTSIVVPTVYGEVSVNIPEGTQPDQILKIKGRGVKDLRTQAPGDEYLHVKVQTPTKLSKAQKQLLEEFAKSSKKESPFAKWKSKWDA</sequence>
<dbReference type="Gene3D" id="2.60.260.20">
    <property type="entry name" value="Urease metallochaperone UreE, N-terminal domain"/>
    <property type="match status" value="2"/>
</dbReference>
<dbReference type="InterPro" id="IPR012724">
    <property type="entry name" value="DnaJ"/>
</dbReference>
<dbReference type="GO" id="GO:0008270">
    <property type="term" value="F:zinc ion binding"/>
    <property type="evidence" value="ECO:0007669"/>
    <property type="project" value="UniProtKB-UniRule"/>
</dbReference>
<dbReference type="GO" id="GO:0031072">
    <property type="term" value="F:heat shock protein binding"/>
    <property type="evidence" value="ECO:0007669"/>
    <property type="project" value="InterPro"/>
</dbReference>
<evidence type="ECO:0000256" key="12">
    <source>
        <dbReference type="PROSITE-ProRule" id="PRU00546"/>
    </source>
</evidence>
<feature type="repeat" description="CXXCXGXG motif" evidence="11">
    <location>
        <begin position="199"/>
        <end position="206"/>
    </location>
</feature>
<dbReference type="InterPro" id="IPR001623">
    <property type="entry name" value="DnaJ_domain"/>
</dbReference>
<dbReference type="GO" id="GO:0009408">
    <property type="term" value="P:response to heat"/>
    <property type="evidence" value="ECO:0007669"/>
    <property type="project" value="InterPro"/>
</dbReference>
<reference evidence="15" key="1">
    <citation type="submission" date="2020-10" db="EMBL/GenBank/DDBJ databases">
        <authorList>
            <person name="Gilroy R."/>
        </authorList>
    </citation>
    <scope>NUCLEOTIDE SEQUENCE</scope>
    <source>
        <strain evidence="15">17113</strain>
    </source>
</reference>
<feature type="repeat" description="CXXCXGXG motif" evidence="11">
    <location>
        <begin position="156"/>
        <end position="163"/>
    </location>
</feature>
<comment type="similarity">
    <text evidence="9 11">Belongs to the DnaJ family.</text>
</comment>
<feature type="binding site" evidence="11">
    <location>
        <position position="199"/>
    </location>
    <ligand>
        <name>Zn(2+)</name>
        <dbReference type="ChEBI" id="CHEBI:29105"/>
        <label>2</label>
    </ligand>
</feature>
<dbReference type="AlphaFoldDB" id="A0A9D9DG28"/>
<dbReference type="EMBL" id="JADINA010000009">
    <property type="protein sequence ID" value="MBO8425923.1"/>
    <property type="molecule type" value="Genomic_DNA"/>
</dbReference>
<dbReference type="CDD" id="cd10747">
    <property type="entry name" value="DnaJ_C"/>
    <property type="match status" value="1"/>
</dbReference>
<keyword evidence="8 11" id="KW-0143">Chaperone</keyword>
<evidence type="ECO:0000313" key="16">
    <source>
        <dbReference type="Proteomes" id="UP000823634"/>
    </source>
</evidence>
<feature type="binding site" evidence="11">
    <location>
        <position position="159"/>
    </location>
    <ligand>
        <name>Zn(2+)</name>
        <dbReference type="ChEBI" id="CHEBI:29105"/>
        <label>1</label>
    </ligand>
</feature>
<evidence type="ECO:0000259" key="14">
    <source>
        <dbReference type="PROSITE" id="PS51188"/>
    </source>
</evidence>
<feature type="binding site" evidence="11">
    <location>
        <position position="176"/>
    </location>
    <ligand>
        <name>Zn(2+)</name>
        <dbReference type="ChEBI" id="CHEBI:29105"/>
        <label>2</label>
    </ligand>
</feature>
<dbReference type="PROSITE" id="PS51188">
    <property type="entry name" value="ZF_CR"/>
    <property type="match status" value="1"/>
</dbReference>
<dbReference type="GO" id="GO:0005524">
    <property type="term" value="F:ATP binding"/>
    <property type="evidence" value="ECO:0007669"/>
    <property type="project" value="InterPro"/>
</dbReference>
<feature type="repeat" description="CXXCXGXG motif" evidence="11">
    <location>
        <begin position="213"/>
        <end position="220"/>
    </location>
</feature>
<dbReference type="GO" id="GO:0042026">
    <property type="term" value="P:protein refolding"/>
    <property type="evidence" value="ECO:0007669"/>
    <property type="project" value="TreeGrafter"/>
</dbReference>
<dbReference type="SUPFAM" id="SSF57938">
    <property type="entry name" value="DnaJ/Hsp40 cysteine-rich domain"/>
    <property type="match status" value="1"/>
</dbReference>
<evidence type="ECO:0000256" key="10">
    <source>
        <dbReference type="ARBA" id="ARBA00067609"/>
    </source>
</evidence>
<name>A0A9D9DG28_9FIRM</name>
<evidence type="ECO:0000256" key="9">
    <source>
        <dbReference type="ARBA" id="ARBA00061004"/>
    </source>
</evidence>
<keyword evidence="3 11" id="KW-0479">Metal-binding</keyword>
<dbReference type="HAMAP" id="MF_01152">
    <property type="entry name" value="DnaJ"/>
    <property type="match status" value="1"/>
</dbReference>
<dbReference type="GO" id="GO:0051082">
    <property type="term" value="F:unfolded protein binding"/>
    <property type="evidence" value="ECO:0007669"/>
    <property type="project" value="UniProtKB-UniRule"/>
</dbReference>
<feature type="zinc finger region" description="CR-type" evidence="12">
    <location>
        <begin position="143"/>
        <end position="225"/>
    </location>
</feature>
<keyword evidence="5 11" id="KW-0863">Zinc-finger</keyword>
<dbReference type="NCBIfam" id="NF008035">
    <property type="entry name" value="PRK10767.1"/>
    <property type="match status" value="1"/>
</dbReference>
<dbReference type="InterPro" id="IPR008971">
    <property type="entry name" value="HSP40/DnaJ_pept-bd"/>
</dbReference>
<dbReference type="Pfam" id="PF00226">
    <property type="entry name" value="DnaJ"/>
    <property type="match status" value="1"/>
</dbReference>
<keyword evidence="6 11" id="KW-0862">Zinc</keyword>
<dbReference type="SMART" id="SM00271">
    <property type="entry name" value="DnaJ"/>
    <property type="match status" value="1"/>
</dbReference>
<dbReference type="GO" id="GO:0006260">
    <property type="term" value="P:DNA replication"/>
    <property type="evidence" value="ECO:0007669"/>
    <property type="project" value="UniProtKB-KW"/>
</dbReference>
<comment type="cofactor">
    <cofactor evidence="11">
        <name>Zn(2+)</name>
        <dbReference type="ChEBI" id="CHEBI:29105"/>
    </cofactor>
    <text evidence="11">Binds 2 Zn(2+) ions per monomer.</text>
</comment>
<dbReference type="Pfam" id="PF01556">
    <property type="entry name" value="DnaJ_C"/>
    <property type="match status" value="1"/>
</dbReference>
<dbReference type="Gene3D" id="1.10.287.110">
    <property type="entry name" value="DnaJ domain"/>
    <property type="match status" value="1"/>
</dbReference>
<comment type="domain">
    <text evidence="11">The J domain is necessary and sufficient to stimulate DnaK ATPase activity. Zinc center 1 plays an important role in the autonomous, DnaK-independent chaperone activity of DnaJ. Zinc center 2 is essential for interaction with DnaK and for DnaJ activity.</text>
</comment>
<evidence type="ECO:0000259" key="13">
    <source>
        <dbReference type="PROSITE" id="PS50076"/>
    </source>
</evidence>
<evidence type="ECO:0000256" key="7">
    <source>
        <dbReference type="ARBA" id="ARBA00023016"/>
    </source>
</evidence>
<comment type="subcellular location">
    <subcellularLocation>
        <location evidence="11">Cytoplasm</location>
    </subcellularLocation>
</comment>
<dbReference type="NCBIfam" id="TIGR02349">
    <property type="entry name" value="DnaJ_bact"/>
    <property type="match status" value="1"/>
</dbReference>
<dbReference type="InterPro" id="IPR002939">
    <property type="entry name" value="DnaJ_C"/>
</dbReference>
<keyword evidence="1 11" id="KW-0963">Cytoplasm</keyword>
<dbReference type="InterPro" id="IPR001305">
    <property type="entry name" value="HSP_DnaJ_Cys-rich_dom"/>
</dbReference>
<comment type="function">
    <text evidence="11">Participates actively in the response to hyperosmotic and heat shock by preventing the aggregation of stress-denatured proteins and by disaggregating proteins, also in an autonomous, DnaK-independent fashion. Unfolded proteins bind initially to DnaJ; upon interaction with the DnaJ-bound protein, DnaK hydrolyzes its bound ATP, resulting in the formation of a stable complex. GrpE releases ADP from DnaK; ATP binding to DnaK triggers the release of the substrate protein, thus completing the reaction cycle. Several rounds of ATP-dependent interactions between DnaJ, DnaK and GrpE are required for fully efficient folding. Also involved, together with DnaK and GrpE, in the DNA replication of plasmids through activation of initiation proteins.</text>
</comment>
<dbReference type="GO" id="GO:0005737">
    <property type="term" value="C:cytoplasm"/>
    <property type="evidence" value="ECO:0007669"/>
    <property type="project" value="UniProtKB-SubCell"/>
</dbReference>
<dbReference type="FunFam" id="2.10.230.10:FF:000002">
    <property type="entry name" value="Molecular chaperone DnaJ"/>
    <property type="match status" value="1"/>
</dbReference>
<dbReference type="PRINTS" id="PR00625">
    <property type="entry name" value="JDOMAIN"/>
</dbReference>
<evidence type="ECO:0000256" key="5">
    <source>
        <dbReference type="ARBA" id="ARBA00022771"/>
    </source>
</evidence>
<evidence type="ECO:0000256" key="1">
    <source>
        <dbReference type="ARBA" id="ARBA00022490"/>
    </source>
</evidence>
<dbReference type="PANTHER" id="PTHR43096">
    <property type="entry name" value="DNAJ HOMOLOG 1, MITOCHONDRIAL-RELATED"/>
    <property type="match status" value="1"/>
</dbReference>
<evidence type="ECO:0000256" key="6">
    <source>
        <dbReference type="ARBA" id="ARBA00022833"/>
    </source>
</evidence>
<dbReference type="InterPro" id="IPR036869">
    <property type="entry name" value="J_dom_sf"/>
</dbReference>
<feature type="binding site" evidence="11">
    <location>
        <position position="156"/>
    </location>
    <ligand>
        <name>Zn(2+)</name>
        <dbReference type="ChEBI" id="CHEBI:29105"/>
        <label>1</label>
    </ligand>
</feature>
<evidence type="ECO:0000256" key="8">
    <source>
        <dbReference type="ARBA" id="ARBA00023186"/>
    </source>
</evidence>
<dbReference type="Gene3D" id="2.10.230.10">
    <property type="entry name" value="Heat shock protein DnaJ, cysteine-rich domain"/>
    <property type="match status" value="1"/>
</dbReference>
<feature type="binding site" evidence="11">
    <location>
        <position position="173"/>
    </location>
    <ligand>
        <name>Zn(2+)</name>
        <dbReference type="ChEBI" id="CHEBI:29105"/>
        <label>2</label>
    </ligand>
</feature>
<feature type="domain" description="J" evidence="13">
    <location>
        <begin position="5"/>
        <end position="69"/>
    </location>
</feature>
<dbReference type="FunFam" id="1.10.287.110:FF:000031">
    <property type="entry name" value="Molecular chaperone DnaJ"/>
    <property type="match status" value="1"/>
</dbReference>
<comment type="caution">
    <text evidence="15">The sequence shown here is derived from an EMBL/GenBank/DDBJ whole genome shotgun (WGS) entry which is preliminary data.</text>
</comment>
<dbReference type="InterPro" id="IPR036410">
    <property type="entry name" value="HSP_DnaJ_Cys-rich_dom_sf"/>
</dbReference>
<dbReference type="PROSITE" id="PS50076">
    <property type="entry name" value="DNAJ_2"/>
    <property type="match status" value="1"/>
</dbReference>
<feature type="binding site" evidence="11">
    <location>
        <position position="202"/>
    </location>
    <ligand>
        <name>Zn(2+)</name>
        <dbReference type="ChEBI" id="CHEBI:29105"/>
        <label>2</label>
    </ligand>
</feature>
<dbReference type="SUPFAM" id="SSF49493">
    <property type="entry name" value="HSP40/DnaJ peptide-binding domain"/>
    <property type="match status" value="2"/>
</dbReference>
<dbReference type="PROSITE" id="PS00636">
    <property type="entry name" value="DNAJ_1"/>
    <property type="match status" value="1"/>
</dbReference>
<reference evidence="15" key="2">
    <citation type="journal article" date="2021" name="PeerJ">
        <title>Extensive microbial diversity within the chicken gut microbiome revealed by metagenomics and culture.</title>
        <authorList>
            <person name="Gilroy R."/>
            <person name="Ravi A."/>
            <person name="Getino M."/>
            <person name="Pursley I."/>
            <person name="Horton D.L."/>
            <person name="Alikhan N.F."/>
            <person name="Baker D."/>
            <person name="Gharbi K."/>
            <person name="Hall N."/>
            <person name="Watson M."/>
            <person name="Adriaenssens E.M."/>
            <person name="Foster-Nyarko E."/>
            <person name="Jarju S."/>
            <person name="Secka A."/>
            <person name="Antonio M."/>
            <person name="Oren A."/>
            <person name="Chaudhuri R.R."/>
            <person name="La Ragione R."/>
            <person name="Hildebrand F."/>
            <person name="Pallen M.J."/>
        </authorList>
    </citation>
    <scope>NUCLEOTIDE SEQUENCE</scope>
    <source>
        <strain evidence="15">17113</strain>
    </source>
</reference>
<dbReference type="Pfam" id="PF00684">
    <property type="entry name" value="DnaJ_CXXCXGXG"/>
    <property type="match status" value="1"/>
</dbReference>
<proteinExistence type="inferred from homology"/>
<evidence type="ECO:0000256" key="2">
    <source>
        <dbReference type="ARBA" id="ARBA00022705"/>
    </source>
</evidence>
<evidence type="ECO:0000313" key="15">
    <source>
        <dbReference type="EMBL" id="MBO8425923.1"/>
    </source>
</evidence>
<dbReference type="FunFam" id="2.60.260.20:FF:000005">
    <property type="entry name" value="Chaperone protein dnaJ 1, mitochondrial"/>
    <property type="match status" value="1"/>
</dbReference>
<gene>
    <name evidence="11 15" type="primary">dnaJ</name>
    <name evidence="15" type="ORF">IAC61_01200</name>
</gene>
<dbReference type="Proteomes" id="UP000823634">
    <property type="component" value="Unassembled WGS sequence"/>
</dbReference>
<feature type="binding site" evidence="11">
    <location>
        <position position="213"/>
    </location>
    <ligand>
        <name>Zn(2+)</name>
        <dbReference type="ChEBI" id="CHEBI:29105"/>
        <label>1</label>
    </ligand>
</feature>
<organism evidence="15 16">
    <name type="scientific">Candidatus Alloenteromonas pullistercoris</name>
    <dbReference type="NCBI Taxonomy" id="2840785"/>
    <lineage>
        <taxon>Bacteria</taxon>
        <taxon>Bacillati</taxon>
        <taxon>Bacillota</taxon>
        <taxon>Bacillota incertae sedis</taxon>
        <taxon>Candidatus Alloenteromonas</taxon>
    </lineage>
</organism>
<evidence type="ECO:0000256" key="11">
    <source>
        <dbReference type="HAMAP-Rule" id="MF_01152"/>
    </source>
</evidence>
<keyword evidence="2 11" id="KW-0235">DNA replication</keyword>
<evidence type="ECO:0000256" key="4">
    <source>
        <dbReference type="ARBA" id="ARBA00022737"/>
    </source>
</evidence>
<dbReference type="CDD" id="cd06257">
    <property type="entry name" value="DnaJ"/>
    <property type="match status" value="1"/>
</dbReference>
<dbReference type="InterPro" id="IPR018253">
    <property type="entry name" value="DnaJ_domain_CS"/>
</dbReference>
<protein>
    <recommendedName>
        <fullName evidence="10 11">Chaperone protein DnaJ</fullName>
    </recommendedName>
</protein>
<keyword evidence="4 11" id="KW-0677">Repeat</keyword>
<accession>A0A9D9DG28</accession>
<dbReference type="CDD" id="cd10719">
    <property type="entry name" value="DnaJ_zf"/>
    <property type="match status" value="1"/>
</dbReference>
<feature type="repeat" description="CXXCXGXG motif" evidence="11">
    <location>
        <begin position="173"/>
        <end position="180"/>
    </location>
</feature>
<feature type="binding site" evidence="11">
    <location>
        <position position="216"/>
    </location>
    <ligand>
        <name>Zn(2+)</name>
        <dbReference type="ChEBI" id="CHEBI:29105"/>
        <label>1</label>
    </ligand>
</feature>
<evidence type="ECO:0000256" key="3">
    <source>
        <dbReference type="ARBA" id="ARBA00022723"/>
    </source>
</evidence>